<feature type="signal peptide" evidence="1">
    <location>
        <begin position="1"/>
        <end position="43"/>
    </location>
</feature>
<dbReference type="AlphaFoldDB" id="Q2GBW0"/>
<evidence type="ECO:0000256" key="1">
    <source>
        <dbReference type="SAM" id="SignalP"/>
    </source>
</evidence>
<keyword evidence="1" id="KW-0732">Signal</keyword>
<keyword evidence="3" id="KW-0378">Hydrolase</keyword>
<name>Q2GBW0_NOVAD</name>
<keyword evidence="4" id="KW-1185">Reference proteome</keyword>
<evidence type="ECO:0000259" key="2">
    <source>
        <dbReference type="Pfam" id="PF00144"/>
    </source>
</evidence>
<evidence type="ECO:0000313" key="4">
    <source>
        <dbReference type="Proteomes" id="UP000009134"/>
    </source>
</evidence>
<proteinExistence type="predicted"/>
<reference evidence="4" key="1">
    <citation type="submission" date="2006-01" db="EMBL/GenBank/DDBJ databases">
        <title>Complete sequence of Novosphingobium aromaticivorans DSM 12444.</title>
        <authorList>
            <consortium name="US DOE Joint Genome Institute"/>
            <person name="Copeland A."/>
            <person name="Lucas S."/>
            <person name="Lapidus A."/>
            <person name="Barry K."/>
            <person name="Detter J.C."/>
            <person name="Glavina T."/>
            <person name="Hammon N."/>
            <person name="Israni S."/>
            <person name="Pitluck S."/>
            <person name="Chain P."/>
            <person name="Malfatti S."/>
            <person name="Shin M."/>
            <person name="Vergez L."/>
            <person name="Schmutz J."/>
            <person name="Larimer F."/>
            <person name="Land M."/>
            <person name="Kyrpides N."/>
            <person name="Ivanova N."/>
            <person name="Fredrickson J."/>
            <person name="Balkwill D."/>
            <person name="Romine M.F."/>
            <person name="Richardson P."/>
        </authorList>
    </citation>
    <scope>NUCLEOTIDE SEQUENCE [LARGE SCALE GENOMIC DNA]</scope>
    <source>
        <strain evidence="4">ATCC 700278 / DSM 12444 / CCUG 56034 / CIP 105152 / NBRC 16084 / F199</strain>
    </source>
</reference>
<organism evidence="3 4">
    <name type="scientific">Novosphingobium aromaticivorans (strain ATCC 700278 / DSM 12444 / CCUG 56034 / CIP 105152 / NBRC 16084 / F199)</name>
    <dbReference type="NCBI Taxonomy" id="279238"/>
    <lineage>
        <taxon>Bacteria</taxon>
        <taxon>Pseudomonadati</taxon>
        <taxon>Pseudomonadota</taxon>
        <taxon>Alphaproteobacteria</taxon>
        <taxon>Sphingomonadales</taxon>
        <taxon>Sphingomonadaceae</taxon>
        <taxon>Novosphingobium</taxon>
    </lineage>
</organism>
<sequence>MSYNIRRRATASERRATGRPWQLTMKKCALLTAALIAASPVRAEAPAPLPPDPVISMRQHWLDADINSYNFRNSAQIFETRTVARGGKTWPLAKGPAATLPADYDAWARRTYTNALLVIHDGRITFENYRNRTTPEDRFISFSMAKTITALLVGLAVEDGKIRSIDDPVSAYVPELKGGGYDGVSIRHVLQMRSGVAYEERYDFGANPSLAALIHMNAIVANKERFADRARTIGKASEPGSRFNYATLDTAVLGWVVERATGEKLASYMSRRLWQPAGMEADGFWIADGPEGTGRELSGMGYNARLRDFGRLGLMLLNKGKANGRQVVPAGWVQQQTTMIPFADSSALGLGRGYGFQTWQLDDEPGAYSAVGLAGQFIYVHPATNTVIVKLSHFPNPEPAGVVEETLKGFHAIVAGYRK</sequence>
<protein>
    <submittedName>
        <fullName evidence="3">6-aminohexanoate-dimer hydrolase</fullName>
        <ecNumber evidence="3">3.5.1.46</ecNumber>
    </submittedName>
</protein>
<dbReference type="Pfam" id="PF00144">
    <property type="entry name" value="Beta-lactamase"/>
    <property type="match status" value="1"/>
</dbReference>
<evidence type="ECO:0000313" key="3">
    <source>
        <dbReference type="EMBL" id="ABD24663.1"/>
    </source>
</evidence>
<dbReference type="KEGG" id="nar:Saro_0215"/>
<dbReference type="PANTHER" id="PTHR43283">
    <property type="entry name" value="BETA-LACTAMASE-RELATED"/>
    <property type="match status" value="1"/>
</dbReference>
<feature type="domain" description="Beta-lactamase-related" evidence="2">
    <location>
        <begin position="115"/>
        <end position="405"/>
    </location>
</feature>
<dbReference type="Proteomes" id="UP000009134">
    <property type="component" value="Chromosome"/>
</dbReference>
<dbReference type="SUPFAM" id="SSF56601">
    <property type="entry name" value="beta-lactamase/transpeptidase-like"/>
    <property type="match status" value="1"/>
</dbReference>
<dbReference type="GO" id="GO:0019875">
    <property type="term" value="F:6-aminohexanoate-dimer hydrolase activity"/>
    <property type="evidence" value="ECO:0007669"/>
    <property type="project" value="UniProtKB-EC"/>
</dbReference>
<gene>
    <name evidence="3" type="ordered locus">Saro_0215</name>
</gene>
<dbReference type="InterPro" id="IPR050789">
    <property type="entry name" value="Diverse_Enzym_Activities"/>
</dbReference>
<dbReference type="PANTHER" id="PTHR43283:SF14">
    <property type="entry name" value="BLL8153 PROTEIN"/>
    <property type="match status" value="1"/>
</dbReference>
<dbReference type="HOGENOM" id="CLU_030169_0_2_5"/>
<feature type="chain" id="PRO_5004208128" evidence="1">
    <location>
        <begin position="44"/>
        <end position="419"/>
    </location>
</feature>
<dbReference type="InterPro" id="IPR001466">
    <property type="entry name" value="Beta-lactam-related"/>
</dbReference>
<dbReference type="MEROPS" id="S12.A23"/>
<dbReference type="eggNOG" id="COG1680">
    <property type="taxonomic scope" value="Bacteria"/>
</dbReference>
<accession>Q2GBW0</accession>
<dbReference type="EC" id="3.5.1.46" evidence="3"/>
<dbReference type="EMBL" id="CP000248">
    <property type="protein sequence ID" value="ABD24663.1"/>
    <property type="molecule type" value="Genomic_DNA"/>
</dbReference>
<dbReference type="InterPro" id="IPR012338">
    <property type="entry name" value="Beta-lactam/transpept-like"/>
</dbReference>
<dbReference type="Gene3D" id="3.40.710.10">
    <property type="entry name" value="DD-peptidase/beta-lactamase superfamily"/>
    <property type="match status" value="1"/>
</dbReference>